<evidence type="ECO:0000256" key="7">
    <source>
        <dbReference type="SAM" id="SignalP"/>
    </source>
</evidence>
<dbReference type="AlphaFoldDB" id="A0A432WMC0"/>
<dbReference type="GO" id="GO:0006310">
    <property type="term" value="P:DNA recombination"/>
    <property type="evidence" value="ECO:0007669"/>
    <property type="project" value="InterPro"/>
</dbReference>
<dbReference type="CDD" id="cd07896">
    <property type="entry name" value="Adenylation_kDNA_ligase_like"/>
    <property type="match status" value="1"/>
</dbReference>
<feature type="domain" description="ATP-dependent DNA ligase family profile" evidence="8">
    <location>
        <begin position="49"/>
        <end position="211"/>
    </location>
</feature>
<dbReference type="SUPFAM" id="SSF50249">
    <property type="entry name" value="Nucleic acid-binding proteins"/>
    <property type="match status" value="1"/>
</dbReference>
<comment type="caution">
    <text evidence="10">The sequence shown here is derived from an EMBL/GenBank/DDBJ whole genome shotgun (WGS) entry which is preliminary data.</text>
</comment>
<dbReference type="EMBL" id="PIPO01000001">
    <property type="protein sequence ID" value="RUO34837.1"/>
    <property type="molecule type" value="Genomic_DNA"/>
</dbReference>
<dbReference type="Gene3D" id="3.30.1490.70">
    <property type="match status" value="1"/>
</dbReference>
<dbReference type="PANTHER" id="PTHR47810:SF1">
    <property type="entry name" value="DNA LIGASE B"/>
    <property type="match status" value="1"/>
</dbReference>
<dbReference type="InterPro" id="IPR029319">
    <property type="entry name" value="DNA_ligase_OB"/>
</dbReference>
<feature type="signal peptide" evidence="7">
    <location>
        <begin position="1"/>
        <end position="27"/>
    </location>
</feature>
<keyword evidence="7" id="KW-0732">Signal</keyword>
<dbReference type="PANTHER" id="PTHR47810">
    <property type="entry name" value="DNA LIGASE"/>
    <property type="match status" value="1"/>
</dbReference>
<feature type="chain" id="PRO_5019488885" evidence="7">
    <location>
        <begin position="28"/>
        <end position="296"/>
    </location>
</feature>
<dbReference type="Pfam" id="PF01068">
    <property type="entry name" value="DNA_ligase_A_M"/>
    <property type="match status" value="1"/>
</dbReference>
<dbReference type="InterPro" id="IPR012340">
    <property type="entry name" value="NA-bd_OB-fold"/>
</dbReference>
<name>A0A432WMC0_9GAMM</name>
<dbReference type="RefSeq" id="WP_126797874.1">
    <property type="nucleotide sequence ID" value="NZ_PIPO01000001.1"/>
</dbReference>
<feature type="domain" description="DNA ligase OB-like" evidence="9">
    <location>
        <begin position="225"/>
        <end position="290"/>
    </location>
</feature>
<evidence type="ECO:0000256" key="4">
    <source>
        <dbReference type="ARBA" id="ARBA00022763"/>
    </source>
</evidence>
<dbReference type="CDD" id="cd08041">
    <property type="entry name" value="OBF_kDNA_ligase_like"/>
    <property type="match status" value="1"/>
</dbReference>
<keyword evidence="4" id="KW-0227">DNA damage</keyword>
<proteinExistence type="predicted"/>
<dbReference type="GO" id="GO:0006281">
    <property type="term" value="P:DNA repair"/>
    <property type="evidence" value="ECO:0007669"/>
    <property type="project" value="UniProtKB-KW"/>
</dbReference>
<evidence type="ECO:0000259" key="9">
    <source>
        <dbReference type="Pfam" id="PF14743"/>
    </source>
</evidence>
<evidence type="ECO:0000256" key="3">
    <source>
        <dbReference type="ARBA" id="ARBA00022705"/>
    </source>
</evidence>
<evidence type="ECO:0000256" key="2">
    <source>
        <dbReference type="ARBA" id="ARBA00022598"/>
    </source>
</evidence>
<dbReference type="SUPFAM" id="SSF56091">
    <property type="entry name" value="DNA ligase/mRNA capping enzyme, catalytic domain"/>
    <property type="match status" value="1"/>
</dbReference>
<dbReference type="InterPro" id="IPR012310">
    <property type="entry name" value="DNA_ligase_ATP-dep_cent"/>
</dbReference>
<reference evidence="10 11" key="1">
    <citation type="journal article" date="2011" name="Front. Microbiol.">
        <title>Genomic signatures of strain selection and enhancement in Bacillus atrophaeus var. globigii, a historical biowarfare simulant.</title>
        <authorList>
            <person name="Gibbons H.S."/>
            <person name="Broomall S.M."/>
            <person name="McNew L.A."/>
            <person name="Daligault H."/>
            <person name="Chapman C."/>
            <person name="Bruce D."/>
            <person name="Karavis M."/>
            <person name="Krepps M."/>
            <person name="McGregor P.A."/>
            <person name="Hong C."/>
            <person name="Park K.H."/>
            <person name="Akmal A."/>
            <person name="Feldman A."/>
            <person name="Lin J.S."/>
            <person name="Chang W.E."/>
            <person name="Higgs B.W."/>
            <person name="Demirev P."/>
            <person name="Lindquist J."/>
            <person name="Liem A."/>
            <person name="Fochler E."/>
            <person name="Read T.D."/>
            <person name="Tapia R."/>
            <person name="Johnson S."/>
            <person name="Bishop-Lilly K.A."/>
            <person name="Detter C."/>
            <person name="Han C."/>
            <person name="Sozhamannan S."/>
            <person name="Rosenzweig C.N."/>
            <person name="Skowronski E.W."/>
        </authorList>
    </citation>
    <scope>NUCLEOTIDE SEQUENCE [LARGE SCALE GENOMIC DNA]</scope>
    <source>
        <strain evidence="10 11">Y4G10-17</strain>
    </source>
</reference>
<organism evidence="10 11">
    <name type="scientific">Aliidiomarina soli</name>
    <dbReference type="NCBI Taxonomy" id="1928574"/>
    <lineage>
        <taxon>Bacteria</taxon>
        <taxon>Pseudomonadati</taxon>
        <taxon>Pseudomonadota</taxon>
        <taxon>Gammaproteobacteria</taxon>
        <taxon>Alteromonadales</taxon>
        <taxon>Idiomarinaceae</taxon>
        <taxon>Aliidiomarina</taxon>
    </lineage>
</organism>
<evidence type="ECO:0000313" key="11">
    <source>
        <dbReference type="Proteomes" id="UP000287823"/>
    </source>
</evidence>
<keyword evidence="11" id="KW-1185">Reference proteome</keyword>
<evidence type="ECO:0000313" key="10">
    <source>
        <dbReference type="EMBL" id="RUO34837.1"/>
    </source>
</evidence>
<protein>
    <submittedName>
        <fullName evidence="10">DNA ligase</fullName>
    </submittedName>
</protein>
<evidence type="ECO:0000256" key="1">
    <source>
        <dbReference type="ARBA" id="ARBA00001968"/>
    </source>
</evidence>
<sequence>MLKYFKFPFIYFTCLYFAAFYTCTALAAQAPVQAQLASVYEQDSANPVSDYLVSEKYDGVRAIWTGEQLLTRQSNLIPAPDWFTAPLPAGVWLDGELWTHRQDFETLTSIVRTQTPDDERWRQVSYMVFDMPDAQLPFAQRYVNYSSLIERIDTEHIKAVNQQRFHSNHALNDHLQTVVENGAEGLMLHLASAHYPGRGQPARSNALLKLKPYYDDEAVVIAHLPGRGKYTDMLGALRVRNNQGVEFSIGTGFTDSERAEPPPIGSTITFKYHGYTNNGLPRFASFLRVRHDPGDE</sequence>
<dbReference type="Pfam" id="PF14743">
    <property type="entry name" value="DNA_ligase_OB_2"/>
    <property type="match status" value="1"/>
</dbReference>
<keyword evidence="5" id="KW-0234">DNA repair</keyword>
<dbReference type="GO" id="GO:0003910">
    <property type="term" value="F:DNA ligase (ATP) activity"/>
    <property type="evidence" value="ECO:0007669"/>
    <property type="project" value="UniProtKB-EC"/>
</dbReference>
<dbReference type="Gene3D" id="3.30.470.30">
    <property type="entry name" value="DNA ligase/mRNA capping enzyme"/>
    <property type="match status" value="1"/>
</dbReference>
<comment type="cofactor">
    <cofactor evidence="1">
        <name>a divalent metal cation</name>
        <dbReference type="ChEBI" id="CHEBI:60240"/>
    </cofactor>
</comment>
<dbReference type="GO" id="GO:0006260">
    <property type="term" value="P:DNA replication"/>
    <property type="evidence" value="ECO:0007669"/>
    <property type="project" value="UniProtKB-KW"/>
</dbReference>
<dbReference type="Proteomes" id="UP000287823">
    <property type="component" value="Unassembled WGS sequence"/>
</dbReference>
<dbReference type="NCBIfam" id="NF006592">
    <property type="entry name" value="PRK09125.1"/>
    <property type="match status" value="1"/>
</dbReference>
<evidence type="ECO:0000256" key="5">
    <source>
        <dbReference type="ARBA" id="ARBA00023204"/>
    </source>
</evidence>
<evidence type="ECO:0000259" key="8">
    <source>
        <dbReference type="Pfam" id="PF01068"/>
    </source>
</evidence>
<gene>
    <name evidence="10" type="ORF">CWE14_02235</name>
</gene>
<evidence type="ECO:0000256" key="6">
    <source>
        <dbReference type="ARBA" id="ARBA00034003"/>
    </source>
</evidence>
<accession>A0A432WMC0</accession>
<keyword evidence="2 10" id="KW-0436">Ligase</keyword>
<dbReference type="Gene3D" id="2.40.50.140">
    <property type="entry name" value="Nucleic acid-binding proteins"/>
    <property type="match status" value="1"/>
</dbReference>
<keyword evidence="3" id="KW-0235">DNA replication</keyword>
<dbReference type="InterPro" id="IPR050326">
    <property type="entry name" value="NAD_dep_DNA_ligaseB"/>
</dbReference>
<dbReference type="GO" id="GO:0005524">
    <property type="term" value="F:ATP binding"/>
    <property type="evidence" value="ECO:0007669"/>
    <property type="project" value="InterPro"/>
</dbReference>
<comment type="catalytic activity">
    <reaction evidence="6">
        <text>ATP + (deoxyribonucleotide)n-3'-hydroxyl + 5'-phospho-(deoxyribonucleotide)m = (deoxyribonucleotide)n+m + AMP + diphosphate.</text>
        <dbReference type="EC" id="6.5.1.1"/>
    </reaction>
</comment>